<dbReference type="AlphaFoldDB" id="X0RR33"/>
<evidence type="ECO:0000259" key="2">
    <source>
        <dbReference type="Pfam" id="PF01343"/>
    </source>
</evidence>
<proteinExistence type="inferred from homology"/>
<dbReference type="Pfam" id="PF01343">
    <property type="entry name" value="Peptidase_S49"/>
    <property type="match status" value="1"/>
</dbReference>
<dbReference type="GO" id="GO:0006508">
    <property type="term" value="P:proteolysis"/>
    <property type="evidence" value="ECO:0007669"/>
    <property type="project" value="InterPro"/>
</dbReference>
<name>X0RR33_9ZZZZ</name>
<dbReference type="InterPro" id="IPR029045">
    <property type="entry name" value="ClpP/crotonase-like_dom_sf"/>
</dbReference>
<dbReference type="Gene3D" id="3.90.226.10">
    <property type="entry name" value="2-enoyl-CoA Hydratase, Chain A, domain 1"/>
    <property type="match status" value="1"/>
</dbReference>
<evidence type="ECO:0000256" key="1">
    <source>
        <dbReference type="ARBA" id="ARBA00008683"/>
    </source>
</evidence>
<comment type="similarity">
    <text evidence="1">Belongs to the peptidase S49 family.</text>
</comment>
<dbReference type="InterPro" id="IPR033855">
    <property type="entry name" value="Protein_C"/>
</dbReference>
<dbReference type="Gene3D" id="6.20.330.10">
    <property type="match status" value="1"/>
</dbReference>
<feature type="non-terminal residue" evidence="3">
    <location>
        <position position="1"/>
    </location>
</feature>
<dbReference type="PANTHER" id="PTHR42987">
    <property type="entry name" value="PEPTIDASE S49"/>
    <property type="match status" value="1"/>
</dbReference>
<evidence type="ECO:0000313" key="3">
    <source>
        <dbReference type="EMBL" id="GAF71314.1"/>
    </source>
</evidence>
<dbReference type="InterPro" id="IPR002142">
    <property type="entry name" value="Peptidase_S49"/>
</dbReference>
<organism evidence="3">
    <name type="scientific">marine sediment metagenome</name>
    <dbReference type="NCBI Taxonomy" id="412755"/>
    <lineage>
        <taxon>unclassified sequences</taxon>
        <taxon>metagenomes</taxon>
        <taxon>ecological metagenomes</taxon>
    </lineage>
</organism>
<reference evidence="3" key="1">
    <citation type="journal article" date="2014" name="Front. Microbiol.">
        <title>High frequency of phylogenetically diverse reductive dehalogenase-homologous genes in deep subseafloor sedimentary metagenomes.</title>
        <authorList>
            <person name="Kawai M."/>
            <person name="Futagami T."/>
            <person name="Toyoda A."/>
            <person name="Takaki Y."/>
            <person name="Nishi S."/>
            <person name="Hori S."/>
            <person name="Arai W."/>
            <person name="Tsubouchi T."/>
            <person name="Morono Y."/>
            <person name="Uchiyama I."/>
            <person name="Ito T."/>
            <person name="Fujiyama A."/>
            <person name="Inagaki F."/>
            <person name="Takami H."/>
        </authorList>
    </citation>
    <scope>NUCLEOTIDE SEQUENCE</scope>
    <source>
        <strain evidence="3">Expedition CK06-06</strain>
    </source>
</reference>
<dbReference type="SUPFAM" id="SSF52096">
    <property type="entry name" value="ClpP/crotonase"/>
    <property type="match status" value="1"/>
</dbReference>
<sequence>PLGRVENGVALIRVQGVIAPKMNLLAEISGGTTLQSLSRQLRQHVADPTVKTIILDVDSPGGSVVGLREFVTELQAGKSRKKIIAVANFTMASAAYWIAAQAHEIVAAPSADIGSIGVLGLHIDRSARNEKLGLKHTLIKAGEFKGEGSDHFPLGDEAAAFLQSRVNEIYDHFVRAVAKGRGVSVSEVRNGFGEGRALGAEQAKRLGMVDRIDTMAGVLARFGLSIDDAPPIRPRNTEILRPNRSSKADQMKRRLAILKA</sequence>
<accession>X0RR33</accession>
<dbReference type="EMBL" id="BARS01002688">
    <property type="protein sequence ID" value="GAF71314.1"/>
    <property type="molecule type" value="Genomic_DNA"/>
</dbReference>
<protein>
    <recommendedName>
        <fullName evidence="2">Peptidase S49 domain-containing protein</fullName>
    </recommendedName>
</protein>
<feature type="domain" description="Peptidase S49" evidence="2">
    <location>
        <begin position="78"/>
        <end position="220"/>
    </location>
</feature>
<dbReference type="CDD" id="cd07022">
    <property type="entry name" value="S49_Sppa_36K_type"/>
    <property type="match status" value="1"/>
</dbReference>
<gene>
    <name evidence="3" type="ORF">S01H1_05161</name>
</gene>
<dbReference type="GO" id="GO:0008233">
    <property type="term" value="F:peptidase activity"/>
    <property type="evidence" value="ECO:0007669"/>
    <property type="project" value="InterPro"/>
</dbReference>
<dbReference type="PANTHER" id="PTHR42987:SF4">
    <property type="entry name" value="PROTEASE SOHB-RELATED"/>
    <property type="match status" value="1"/>
</dbReference>
<comment type="caution">
    <text evidence="3">The sequence shown here is derived from an EMBL/GenBank/DDBJ whole genome shotgun (WGS) entry which is preliminary data.</text>
</comment>